<dbReference type="InterPro" id="IPR024512">
    <property type="entry name" value="Ser_palmitoyltrfase_ssu-like"/>
</dbReference>
<proteinExistence type="predicted"/>
<protein>
    <submittedName>
        <fullName evidence="7">Uncharacterized protein</fullName>
    </submittedName>
</protein>
<evidence type="ECO:0000313" key="7">
    <source>
        <dbReference type="EMBL" id="KAF5100680.1"/>
    </source>
</evidence>
<dbReference type="EMBL" id="QQZK01000044">
    <property type="protein sequence ID" value="KAF5100680.1"/>
    <property type="molecule type" value="Genomic_DNA"/>
</dbReference>
<evidence type="ECO:0000256" key="3">
    <source>
        <dbReference type="ARBA" id="ARBA00022824"/>
    </source>
</evidence>
<evidence type="ECO:0000256" key="2">
    <source>
        <dbReference type="ARBA" id="ARBA00022692"/>
    </source>
</evidence>
<organism evidence="7 8">
    <name type="scientific">Geotrichum candidum</name>
    <name type="common">Oospora lactis</name>
    <name type="synonym">Dipodascus geotrichum</name>
    <dbReference type="NCBI Taxonomy" id="1173061"/>
    <lineage>
        <taxon>Eukaryota</taxon>
        <taxon>Fungi</taxon>
        <taxon>Dikarya</taxon>
        <taxon>Ascomycota</taxon>
        <taxon>Saccharomycotina</taxon>
        <taxon>Dipodascomycetes</taxon>
        <taxon>Dipodascales</taxon>
        <taxon>Dipodascaceae</taxon>
        <taxon>Geotrichum</taxon>
    </lineage>
</organism>
<name>A0A9P5KUG6_GEOCN</name>
<dbReference type="Proteomes" id="UP000750522">
    <property type="component" value="Unassembled WGS sequence"/>
</dbReference>
<dbReference type="Pfam" id="PF11779">
    <property type="entry name" value="SPT_ssu-like"/>
    <property type="match status" value="1"/>
</dbReference>
<evidence type="ECO:0000256" key="4">
    <source>
        <dbReference type="ARBA" id="ARBA00022989"/>
    </source>
</evidence>
<evidence type="ECO:0000256" key="1">
    <source>
        <dbReference type="ARBA" id="ARBA00004477"/>
    </source>
</evidence>
<keyword evidence="3" id="KW-0256">Endoplasmic reticulum</keyword>
<comment type="caution">
    <text evidence="7">The sequence shown here is derived from an EMBL/GenBank/DDBJ whole genome shotgun (WGS) entry which is preliminary data.</text>
</comment>
<evidence type="ECO:0000256" key="6">
    <source>
        <dbReference type="SAM" id="Phobius"/>
    </source>
</evidence>
<reference evidence="7" key="1">
    <citation type="journal article" date="2020" name="Front. Microbiol.">
        <title>Phenotypic and Genetic Characterization of the Cheese Ripening Yeast Geotrichum candidum.</title>
        <authorList>
            <person name="Perkins V."/>
            <person name="Vignola S."/>
            <person name="Lessard M.H."/>
            <person name="Plante P.L."/>
            <person name="Corbeil J."/>
            <person name="Dugat-Bony E."/>
            <person name="Frenette M."/>
            <person name="Labrie S."/>
        </authorList>
    </citation>
    <scope>NUCLEOTIDE SEQUENCE</scope>
    <source>
        <strain evidence="7">LMA-70</strain>
    </source>
</reference>
<keyword evidence="5 6" id="KW-0472">Membrane</keyword>
<reference evidence="7" key="2">
    <citation type="submission" date="2020-01" db="EMBL/GenBank/DDBJ databases">
        <authorList>
            <person name="Perkins V."/>
            <person name="Lessard M.-H."/>
            <person name="Dugat-Bony E."/>
            <person name="Frenette M."/>
            <person name="Labrie S."/>
        </authorList>
    </citation>
    <scope>NUCLEOTIDE SEQUENCE</scope>
    <source>
        <strain evidence="7">LMA-70</strain>
    </source>
</reference>
<dbReference type="AlphaFoldDB" id="A0A9P5KUG6"/>
<evidence type="ECO:0000313" key="8">
    <source>
        <dbReference type="Proteomes" id="UP000750522"/>
    </source>
</evidence>
<feature type="transmembrane region" description="Helical" evidence="6">
    <location>
        <begin position="20"/>
        <end position="51"/>
    </location>
</feature>
<gene>
    <name evidence="7" type="ORF">DV451_002443</name>
</gene>
<sequence length="102" mass="11309">MSVVRKVKDTYLRYSLEVFPIYMLTSTEAAICNFIATIFLSLLIFGLFFYLPRHFETVLRKGYYYCTGGHGGSSVAGDLAARAEFILNALRLSAGAPQSPSL</sequence>
<keyword evidence="4 6" id="KW-1133">Transmembrane helix</keyword>
<keyword evidence="2 6" id="KW-0812">Transmembrane</keyword>
<dbReference type="GO" id="GO:0005789">
    <property type="term" value="C:endoplasmic reticulum membrane"/>
    <property type="evidence" value="ECO:0007669"/>
    <property type="project" value="UniProtKB-SubCell"/>
</dbReference>
<comment type="subcellular location">
    <subcellularLocation>
        <location evidence="1">Endoplasmic reticulum membrane</location>
        <topology evidence="1">Multi-pass membrane protein</topology>
    </subcellularLocation>
</comment>
<evidence type="ECO:0000256" key="5">
    <source>
        <dbReference type="ARBA" id="ARBA00023136"/>
    </source>
</evidence>
<accession>A0A9P5KUG6</accession>